<protein>
    <submittedName>
        <fullName evidence="2">Uncharacterized protein</fullName>
    </submittedName>
</protein>
<dbReference type="AlphaFoldDB" id="A0A1H5PUX0"/>
<gene>
    <name evidence="2" type="ORF">SAMN04488561_5951</name>
</gene>
<reference evidence="3" key="1">
    <citation type="submission" date="2016-10" db="EMBL/GenBank/DDBJ databases">
        <authorList>
            <person name="Varghese N."/>
            <person name="Submissions S."/>
        </authorList>
    </citation>
    <scope>NUCLEOTIDE SEQUENCE [LARGE SCALE GENOMIC DNA]</scope>
    <source>
        <strain evidence="3">DSM 45237</strain>
    </source>
</reference>
<sequence>MGELALILVGVVLGIAGDEGYSFLKSRVSARRAGRSRQRLERSADPVRHTAHLLEIFRANDLADQLVRTTTTRVPVLLPLLVDHGDRFVGDIAPESDAPLRLLQPERVEFPYRRTVIERQQRGGVTLWDGSLLYALGEPVTDDGLAVGVCNYFAYVDLGDRILHESDAPDGAKPLLLGTFRGFDEAVAGTLRPVVISATATCVFETGDGRREVALQRRSDRVVTARGMYAVAPVFGLEPNVLGSSRSRFGLVTYNVLKEILEEFFDEDELTRAADQPGAAHPDWIFRSEHGRRLVTELDAGRLWLRCTGAAIDISDGSIVLAVLAHFTSPEYAHELGLTARGSWESATAGGPRIEFVPFDGPELTALMTTGTMTASSIFSLDRARTRLSPHGRDEGPGGGPVDGDGPDGGG</sequence>
<feature type="region of interest" description="Disordered" evidence="1">
    <location>
        <begin position="387"/>
        <end position="411"/>
    </location>
</feature>
<proteinExistence type="predicted"/>
<feature type="compositionally biased region" description="Gly residues" evidence="1">
    <location>
        <begin position="397"/>
        <end position="411"/>
    </location>
</feature>
<dbReference type="EMBL" id="FNUC01000004">
    <property type="protein sequence ID" value="SEF17596.1"/>
    <property type="molecule type" value="Genomic_DNA"/>
</dbReference>
<dbReference type="Proteomes" id="UP000181980">
    <property type="component" value="Unassembled WGS sequence"/>
</dbReference>
<name>A0A1H5PUX0_9ACTN</name>
<keyword evidence="3" id="KW-1185">Reference proteome</keyword>
<accession>A0A1H5PUX0</accession>
<dbReference type="OrthoDB" id="5178246at2"/>
<dbReference type="STRING" id="561176.SAMN04488561_5951"/>
<evidence type="ECO:0000256" key="1">
    <source>
        <dbReference type="SAM" id="MobiDB-lite"/>
    </source>
</evidence>
<evidence type="ECO:0000313" key="3">
    <source>
        <dbReference type="Proteomes" id="UP000181980"/>
    </source>
</evidence>
<evidence type="ECO:0000313" key="2">
    <source>
        <dbReference type="EMBL" id="SEF17596.1"/>
    </source>
</evidence>
<organism evidence="2 3">
    <name type="scientific">Jiangella alba</name>
    <dbReference type="NCBI Taxonomy" id="561176"/>
    <lineage>
        <taxon>Bacteria</taxon>
        <taxon>Bacillati</taxon>
        <taxon>Actinomycetota</taxon>
        <taxon>Actinomycetes</taxon>
        <taxon>Jiangellales</taxon>
        <taxon>Jiangellaceae</taxon>
        <taxon>Jiangella</taxon>
    </lineage>
</organism>
<dbReference type="RefSeq" id="WP_069114473.1">
    <property type="nucleotide sequence ID" value="NZ_FNUC01000004.1"/>
</dbReference>